<feature type="binding site" evidence="10">
    <location>
        <position position="214"/>
    </location>
    <ligand>
        <name>S-adenosyl-L-methionine</name>
        <dbReference type="ChEBI" id="CHEBI:59789"/>
    </ligand>
</feature>
<dbReference type="GO" id="GO:0005737">
    <property type="term" value="C:cytoplasm"/>
    <property type="evidence" value="ECO:0007669"/>
    <property type="project" value="TreeGrafter"/>
</dbReference>
<dbReference type="AlphaFoldDB" id="A0AAD5KCU7"/>
<comment type="caution">
    <text evidence="13">The sequence shown here is derived from an EMBL/GenBank/DDBJ whole genome shotgun (WGS) entry which is preliminary data.</text>
</comment>
<keyword evidence="5 10" id="KW-0808">Transferase</keyword>
<reference evidence="13" key="1">
    <citation type="journal article" date="2022" name="IScience">
        <title>Evolution of zygomycete secretomes and the origins of terrestrial fungal ecologies.</title>
        <authorList>
            <person name="Chang Y."/>
            <person name="Wang Y."/>
            <person name="Mondo S."/>
            <person name="Ahrendt S."/>
            <person name="Andreopoulos W."/>
            <person name="Barry K."/>
            <person name="Beard J."/>
            <person name="Benny G.L."/>
            <person name="Blankenship S."/>
            <person name="Bonito G."/>
            <person name="Cuomo C."/>
            <person name="Desiro A."/>
            <person name="Gervers K.A."/>
            <person name="Hundley H."/>
            <person name="Kuo A."/>
            <person name="LaButti K."/>
            <person name="Lang B.F."/>
            <person name="Lipzen A."/>
            <person name="O'Donnell K."/>
            <person name="Pangilinan J."/>
            <person name="Reynolds N."/>
            <person name="Sandor L."/>
            <person name="Smith M.E."/>
            <person name="Tsang A."/>
            <person name="Grigoriev I.V."/>
            <person name="Stajich J.E."/>
            <person name="Spatafora J.W."/>
        </authorList>
    </citation>
    <scope>NUCLEOTIDE SEQUENCE</scope>
    <source>
        <strain evidence="13">RSA 2281</strain>
    </source>
</reference>
<evidence type="ECO:0000256" key="1">
    <source>
        <dbReference type="ARBA" id="ARBA00004123"/>
    </source>
</evidence>
<feature type="compositionally biased region" description="Basic and acidic residues" evidence="11">
    <location>
        <begin position="25"/>
        <end position="34"/>
    </location>
</feature>
<organism evidence="13 14">
    <name type="scientific">Phascolomyces articulosus</name>
    <dbReference type="NCBI Taxonomy" id="60185"/>
    <lineage>
        <taxon>Eukaryota</taxon>
        <taxon>Fungi</taxon>
        <taxon>Fungi incertae sedis</taxon>
        <taxon>Mucoromycota</taxon>
        <taxon>Mucoromycotina</taxon>
        <taxon>Mucoromycetes</taxon>
        <taxon>Mucorales</taxon>
        <taxon>Lichtheimiaceae</taxon>
        <taxon>Phascolomyces</taxon>
    </lineage>
</organism>
<evidence type="ECO:0000256" key="10">
    <source>
        <dbReference type="PROSITE-ProRule" id="PRU01023"/>
    </source>
</evidence>
<dbReference type="InterPro" id="IPR029063">
    <property type="entry name" value="SAM-dependent_MTases_sf"/>
</dbReference>
<keyword evidence="6 10" id="KW-0949">S-adenosyl-L-methionine</keyword>
<feature type="compositionally biased region" description="Basic and acidic residues" evidence="11">
    <location>
        <begin position="477"/>
        <end position="488"/>
    </location>
</feature>
<proteinExistence type="inferred from homology"/>
<sequence>MGPLSRRKRREARLRRSQQNEDQEKDNNDQPRRRENWVTVKDNEKFKNYYKSQNILSEEEFGEFYKVLQTPLPSTFRITGTRSHALAILDLIKKTYIPAMEHITIGGAIVEPPTTLPWYPDGLGWQINATRMIIKRSPEFSKFHKFIVAETEAGNVSRQEAVSMVPPLLMDIKPHQSVLDMCAAPGSKTAQIIEAVHANDSLNELPSGLVVANDADAKRSYLLVHQLKRMQSPCFIATNHDAADFPGVRLTDETGTITGPLRFDRVLCDVPCSGDGTIRKNEKIWIQWSQDGALELHSTQIQIFLRGAHLCKVGGRIVYSTCSLNPIENEAVVAEVLRRSKGALELRDVSDQLVELKRKPGLQTWKVMTKDGKYLNSIEDLQDNSNNNLQKGKFPKSMFPPDNANELHLDRCLRIYPHLQNTGGFFVAVFDKIKPMSRSERDIEPEDDSNVTATETTTNSTPSVVIPTKRSASNSNDAKETPPSKKPVHEASFELLAEDKDEINQISEFYGLDRAFPRDQFLVRSEGKSKIMYFVSKAVKELLKEKDVERLKIVMTGTRAFVRQPSVDSEDRMPFRLTWESMPLLNGMLSNKRRIQLTSNAELQTLLTEAYPKFDRFEAETITKLEAMELGCCVLDYTMIDKPGNTNKLTLPVWRGHDSLSLLLNKSDKRALCQRVFGIVPDLETPEHLKLRSAANQTKVSSESETLPC</sequence>
<dbReference type="EMBL" id="JAIXMP010000010">
    <property type="protein sequence ID" value="KAI9266718.1"/>
    <property type="molecule type" value="Genomic_DNA"/>
</dbReference>
<dbReference type="PRINTS" id="PR02008">
    <property type="entry name" value="RCMTFAMILY"/>
</dbReference>
<name>A0AAD5KCU7_9FUNG</name>
<evidence type="ECO:0000256" key="3">
    <source>
        <dbReference type="ARBA" id="ARBA00022555"/>
    </source>
</evidence>
<evidence type="ECO:0000256" key="2">
    <source>
        <dbReference type="ARBA" id="ARBA00007494"/>
    </source>
</evidence>
<evidence type="ECO:0000259" key="12">
    <source>
        <dbReference type="PROSITE" id="PS51686"/>
    </source>
</evidence>
<dbReference type="PROSITE" id="PS51686">
    <property type="entry name" value="SAM_MT_RSMB_NOP"/>
    <property type="match status" value="1"/>
</dbReference>
<feature type="binding site" evidence="10">
    <location>
        <position position="269"/>
    </location>
    <ligand>
        <name>S-adenosyl-L-methionine</name>
        <dbReference type="ChEBI" id="CHEBI:59789"/>
    </ligand>
</feature>
<dbReference type="PANTHER" id="PTHR22808">
    <property type="entry name" value="NCL1 YEAST -RELATED NOL1/NOP2/FMU SUN DOMAIN-CONTAINING"/>
    <property type="match status" value="1"/>
</dbReference>
<evidence type="ECO:0000313" key="13">
    <source>
        <dbReference type="EMBL" id="KAI9266718.1"/>
    </source>
</evidence>
<feature type="region of interest" description="Disordered" evidence="11">
    <location>
        <begin position="438"/>
        <end position="488"/>
    </location>
</feature>
<dbReference type="InterPro" id="IPR018314">
    <property type="entry name" value="RsmB/NOL1/NOP2-like_CS"/>
</dbReference>
<dbReference type="GO" id="GO:0030488">
    <property type="term" value="P:tRNA methylation"/>
    <property type="evidence" value="ECO:0007669"/>
    <property type="project" value="TreeGrafter"/>
</dbReference>
<dbReference type="InterPro" id="IPR023270">
    <property type="entry name" value="RCMT_NCL1"/>
</dbReference>
<dbReference type="InterPro" id="IPR057285">
    <property type="entry name" value="Pre-PUA_NSUN2"/>
</dbReference>
<evidence type="ECO:0000313" key="14">
    <source>
        <dbReference type="Proteomes" id="UP001209540"/>
    </source>
</evidence>
<keyword evidence="4 10" id="KW-0489">Methyltransferase</keyword>
<feature type="binding site" evidence="10">
    <location>
        <position position="241"/>
    </location>
    <ligand>
        <name>S-adenosyl-L-methionine</name>
        <dbReference type="ChEBI" id="CHEBI:59789"/>
    </ligand>
</feature>
<dbReference type="Proteomes" id="UP001209540">
    <property type="component" value="Unassembled WGS sequence"/>
</dbReference>
<dbReference type="PANTHER" id="PTHR22808:SF1">
    <property type="entry name" value="RNA CYTOSINE-C(5)-METHYLTRANSFERASE NSUN2-RELATED"/>
    <property type="match status" value="1"/>
</dbReference>
<dbReference type="GO" id="GO:0005634">
    <property type="term" value="C:nucleus"/>
    <property type="evidence" value="ECO:0007669"/>
    <property type="project" value="UniProtKB-SubCell"/>
</dbReference>
<keyword evidence="9" id="KW-0539">Nucleus</keyword>
<evidence type="ECO:0000256" key="7">
    <source>
        <dbReference type="ARBA" id="ARBA00022694"/>
    </source>
</evidence>
<keyword evidence="7" id="KW-0819">tRNA processing</keyword>
<evidence type="ECO:0000256" key="8">
    <source>
        <dbReference type="ARBA" id="ARBA00022884"/>
    </source>
</evidence>
<feature type="region of interest" description="Disordered" evidence="11">
    <location>
        <begin position="1"/>
        <end position="34"/>
    </location>
</feature>
<feature type="compositionally biased region" description="Low complexity" evidence="11">
    <location>
        <begin position="450"/>
        <end position="465"/>
    </location>
</feature>
<dbReference type="InterPro" id="IPR049560">
    <property type="entry name" value="MeTrfase_RsmB-F_NOP2_cat"/>
</dbReference>
<dbReference type="Gene3D" id="3.40.50.150">
    <property type="entry name" value="Vaccinia Virus protein VP39"/>
    <property type="match status" value="1"/>
</dbReference>
<feature type="domain" description="SAM-dependent MTase RsmB/NOP-type" evidence="12">
    <location>
        <begin position="64"/>
        <end position="433"/>
    </location>
</feature>
<dbReference type="PROSITE" id="PS01153">
    <property type="entry name" value="NOL1_NOP2_SUN"/>
    <property type="match status" value="1"/>
</dbReference>
<evidence type="ECO:0000256" key="6">
    <source>
        <dbReference type="ARBA" id="ARBA00022691"/>
    </source>
</evidence>
<dbReference type="GO" id="GO:0016428">
    <property type="term" value="F:tRNA (cytidine-5-)-methyltransferase activity"/>
    <property type="evidence" value="ECO:0007669"/>
    <property type="project" value="InterPro"/>
</dbReference>
<dbReference type="Pfam" id="PF01189">
    <property type="entry name" value="Methyltr_RsmB-F"/>
    <property type="match status" value="1"/>
</dbReference>
<protein>
    <submittedName>
        <fullName evidence="13">S-adenosyl-L-methionine-dependent methyltransferase</fullName>
    </submittedName>
</protein>
<keyword evidence="8 10" id="KW-0694">RNA-binding</keyword>
<keyword evidence="14" id="KW-1185">Reference proteome</keyword>
<evidence type="ECO:0000256" key="9">
    <source>
        <dbReference type="ARBA" id="ARBA00023242"/>
    </source>
</evidence>
<dbReference type="Pfam" id="PF25376">
    <property type="entry name" value="Pre-PUA_NSUN2"/>
    <property type="match status" value="1"/>
</dbReference>
<comment type="similarity">
    <text evidence="2 10">Belongs to the class I-like SAM-binding methyltransferase superfamily. RsmB/NOP family.</text>
</comment>
<dbReference type="GO" id="GO:0000049">
    <property type="term" value="F:tRNA binding"/>
    <property type="evidence" value="ECO:0007669"/>
    <property type="project" value="UniProtKB-KW"/>
</dbReference>
<comment type="subcellular location">
    <subcellularLocation>
        <location evidence="1">Nucleus</location>
    </subcellularLocation>
</comment>
<feature type="compositionally biased region" description="Basic residues" evidence="11">
    <location>
        <begin position="1"/>
        <end position="16"/>
    </location>
</feature>
<dbReference type="InterPro" id="IPR057286">
    <property type="entry name" value="PUA_NSUN2"/>
</dbReference>
<feature type="binding site" evidence="10">
    <location>
        <begin position="182"/>
        <end position="188"/>
    </location>
    <ligand>
        <name>S-adenosyl-L-methionine</name>
        <dbReference type="ChEBI" id="CHEBI:59789"/>
    </ligand>
</feature>
<dbReference type="InterPro" id="IPR001678">
    <property type="entry name" value="MeTrfase_RsmB-F_NOP2_dom"/>
</dbReference>
<keyword evidence="3" id="KW-0820">tRNA-binding</keyword>
<gene>
    <name evidence="13" type="ORF">BDA99DRAFT_506495</name>
</gene>
<accession>A0AAD5KCU7</accession>
<evidence type="ECO:0000256" key="11">
    <source>
        <dbReference type="SAM" id="MobiDB-lite"/>
    </source>
</evidence>
<feature type="active site" description="Nucleophile" evidence="10">
    <location>
        <position position="322"/>
    </location>
</feature>
<dbReference type="PRINTS" id="PR02011">
    <property type="entry name" value="RCMTNCL1"/>
</dbReference>
<dbReference type="Pfam" id="PF25378">
    <property type="entry name" value="PUA_NSUN2"/>
    <property type="match status" value="1"/>
</dbReference>
<evidence type="ECO:0000256" key="4">
    <source>
        <dbReference type="ARBA" id="ARBA00022603"/>
    </source>
</evidence>
<evidence type="ECO:0000256" key="5">
    <source>
        <dbReference type="ARBA" id="ARBA00022679"/>
    </source>
</evidence>
<dbReference type="InterPro" id="IPR023267">
    <property type="entry name" value="RCMT"/>
</dbReference>
<reference evidence="13" key="2">
    <citation type="submission" date="2023-02" db="EMBL/GenBank/DDBJ databases">
        <authorList>
            <consortium name="DOE Joint Genome Institute"/>
            <person name="Mondo S.J."/>
            <person name="Chang Y."/>
            <person name="Wang Y."/>
            <person name="Ahrendt S."/>
            <person name="Andreopoulos W."/>
            <person name="Barry K."/>
            <person name="Beard J."/>
            <person name="Benny G.L."/>
            <person name="Blankenship S."/>
            <person name="Bonito G."/>
            <person name="Cuomo C."/>
            <person name="Desiro A."/>
            <person name="Gervers K.A."/>
            <person name="Hundley H."/>
            <person name="Kuo A."/>
            <person name="LaButti K."/>
            <person name="Lang B.F."/>
            <person name="Lipzen A."/>
            <person name="O'Donnell K."/>
            <person name="Pangilinan J."/>
            <person name="Reynolds N."/>
            <person name="Sandor L."/>
            <person name="Smith M.W."/>
            <person name="Tsang A."/>
            <person name="Grigoriev I.V."/>
            <person name="Stajich J.E."/>
            <person name="Spatafora J.W."/>
        </authorList>
    </citation>
    <scope>NUCLEOTIDE SEQUENCE</scope>
    <source>
        <strain evidence="13">RSA 2281</strain>
    </source>
</reference>
<dbReference type="SUPFAM" id="SSF53335">
    <property type="entry name" value="S-adenosyl-L-methionine-dependent methyltransferases"/>
    <property type="match status" value="1"/>
</dbReference>